<evidence type="ECO:0000256" key="2">
    <source>
        <dbReference type="ARBA" id="ARBA00022801"/>
    </source>
</evidence>
<dbReference type="InterPro" id="IPR007312">
    <property type="entry name" value="Phosphoesterase"/>
</dbReference>
<dbReference type="InterPro" id="IPR017850">
    <property type="entry name" value="Alkaline_phosphatase_core_sf"/>
</dbReference>
<evidence type="ECO:0000313" key="4">
    <source>
        <dbReference type="Proteomes" id="UP001168877"/>
    </source>
</evidence>
<keyword evidence="4" id="KW-1185">Reference proteome</keyword>
<evidence type="ECO:0000313" key="3">
    <source>
        <dbReference type="EMBL" id="KAK0601135.1"/>
    </source>
</evidence>
<gene>
    <name evidence="3" type="ORF">LWI29_021521</name>
</gene>
<evidence type="ECO:0000256" key="1">
    <source>
        <dbReference type="ARBA" id="ARBA00009717"/>
    </source>
</evidence>
<dbReference type="Gene3D" id="3.40.720.10">
    <property type="entry name" value="Alkaline Phosphatase, subunit A"/>
    <property type="match status" value="1"/>
</dbReference>
<comment type="similarity">
    <text evidence="1">Belongs to the bacterial phospholipase C family.</text>
</comment>
<dbReference type="FunFam" id="3.40.720.10:FF:000011">
    <property type="entry name" value="Non-specific phospholipase C1"/>
    <property type="match status" value="1"/>
</dbReference>
<organism evidence="3 4">
    <name type="scientific">Acer saccharum</name>
    <name type="common">Sugar maple</name>
    <dbReference type="NCBI Taxonomy" id="4024"/>
    <lineage>
        <taxon>Eukaryota</taxon>
        <taxon>Viridiplantae</taxon>
        <taxon>Streptophyta</taxon>
        <taxon>Embryophyta</taxon>
        <taxon>Tracheophyta</taxon>
        <taxon>Spermatophyta</taxon>
        <taxon>Magnoliopsida</taxon>
        <taxon>eudicotyledons</taxon>
        <taxon>Gunneridae</taxon>
        <taxon>Pentapetalae</taxon>
        <taxon>rosids</taxon>
        <taxon>malvids</taxon>
        <taxon>Sapindales</taxon>
        <taxon>Sapindaceae</taxon>
        <taxon>Hippocastanoideae</taxon>
        <taxon>Acereae</taxon>
        <taxon>Acer</taxon>
    </lineage>
</organism>
<reference evidence="3" key="2">
    <citation type="submission" date="2023-06" db="EMBL/GenBank/DDBJ databases">
        <authorList>
            <person name="Swenson N.G."/>
            <person name="Wegrzyn J.L."/>
            <person name="Mcevoy S.L."/>
        </authorList>
    </citation>
    <scope>NUCLEOTIDE SEQUENCE</scope>
    <source>
        <strain evidence="3">NS2018</strain>
        <tissue evidence="3">Leaf</tissue>
    </source>
</reference>
<dbReference type="Proteomes" id="UP001168877">
    <property type="component" value="Unassembled WGS sequence"/>
</dbReference>
<sequence length="356" mass="40880">MQEPKKGYLIPFSKGFDMTFYWAKTEGSDLGRNPKGRPNLQPKYLVSTKKNLRKPKYLRKFHQFDIEFKNDCKEGKLPNYVVIEQRYFDLFSIPANDDHPSHDVSQGQMLVKEIYEALRASPQWNQILFIITYDEQGGFYDHVSTPVTGVPSPDDLVGPLPYYFNFDRLGVRVPAMFISPWIDRGTVLHGPSGPYPISEFEHSSIPATVKKIFNLKDFLNKRDAWAGTFDCVLNRTSPRTNCPVTLPEPVKMRDREAKENEKLSDFQQELVQMAATLNSDHRKDVYPHKLVEKMTVAEGAMYVENAFHKFRHECDKARARGADDSEIVVVAPTKRPPKATSKSFAHKMFSCFVCNN</sequence>
<reference evidence="3" key="1">
    <citation type="journal article" date="2022" name="Plant J.">
        <title>Strategies of tolerance reflected in two North American maple genomes.</title>
        <authorList>
            <person name="McEvoy S.L."/>
            <person name="Sezen U.U."/>
            <person name="Trouern-Trend A."/>
            <person name="McMahon S.M."/>
            <person name="Schaberg P.G."/>
            <person name="Yang J."/>
            <person name="Wegrzyn J.L."/>
            <person name="Swenson N.G."/>
        </authorList>
    </citation>
    <scope>NUCLEOTIDE SEQUENCE</scope>
    <source>
        <strain evidence="3">NS2018</strain>
    </source>
</reference>
<dbReference type="PANTHER" id="PTHR31956">
    <property type="entry name" value="NON-SPECIFIC PHOSPHOLIPASE C4-RELATED"/>
    <property type="match status" value="1"/>
</dbReference>
<protein>
    <submittedName>
        <fullName evidence="3">Uncharacterized protein</fullName>
    </submittedName>
</protein>
<name>A0AA39W282_ACESA</name>
<dbReference type="GO" id="GO:0009395">
    <property type="term" value="P:phospholipid catabolic process"/>
    <property type="evidence" value="ECO:0007669"/>
    <property type="project" value="TreeGrafter"/>
</dbReference>
<dbReference type="EMBL" id="JAUESC010000003">
    <property type="protein sequence ID" value="KAK0601135.1"/>
    <property type="molecule type" value="Genomic_DNA"/>
</dbReference>
<dbReference type="AlphaFoldDB" id="A0AA39W282"/>
<dbReference type="PANTHER" id="PTHR31956:SF28">
    <property type="entry name" value="NON-SPECIFIC PHOSPHOLIPASE C4-RELATED"/>
    <property type="match status" value="1"/>
</dbReference>
<keyword evidence="2" id="KW-0378">Hydrolase</keyword>
<comment type="caution">
    <text evidence="3">The sequence shown here is derived from an EMBL/GenBank/DDBJ whole genome shotgun (WGS) entry which is preliminary data.</text>
</comment>
<accession>A0AA39W282</accession>
<proteinExistence type="inferred from homology"/>
<dbReference type="GO" id="GO:0042578">
    <property type="term" value="F:phosphoric ester hydrolase activity"/>
    <property type="evidence" value="ECO:0007669"/>
    <property type="project" value="UniProtKB-ARBA"/>
</dbReference>
<dbReference type="Pfam" id="PF04185">
    <property type="entry name" value="Phosphoesterase"/>
    <property type="match status" value="1"/>
</dbReference>